<keyword evidence="2" id="KW-0812">Transmembrane</keyword>
<dbReference type="RefSeq" id="XP_025397064.1">
    <property type="nucleotide sequence ID" value="XM_025537837.1"/>
</dbReference>
<feature type="transmembrane region" description="Helical" evidence="2">
    <location>
        <begin position="20"/>
        <end position="43"/>
    </location>
</feature>
<reference evidence="3 4" key="1">
    <citation type="submission" date="2016-12" db="EMBL/GenBank/DDBJ databases">
        <title>The genomes of Aspergillus section Nigri reveals drivers in fungal speciation.</title>
        <authorList>
            <consortium name="DOE Joint Genome Institute"/>
            <person name="Vesth T.C."/>
            <person name="Nybo J."/>
            <person name="Theobald S."/>
            <person name="Brandl J."/>
            <person name="Frisvad J.C."/>
            <person name="Nielsen K.F."/>
            <person name="Lyhne E.K."/>
            <person name="Kogle M.E."/>
            <person name="Kuo A."/>
            <person name="Riley R."/>
            <person name="Clum A."/>
            <person name="Nolan M."/>
            <person name="Lipzen A."/>
            <person name="Salamov A."/>
            <person name="Henrissat B."/>
            <person name="Wiebenga A."/>
            <person name="De Vries R.P."/>
            <person name="Grigoriev I.V."/>
            <person name="Mortensen U.H."/>
            <person name="Andersen M.R."/>
            <person name="Baker S.E."/>
        </authorList>
    </citation>
    <scope>NUCLEOTIDE SEQUENCE [LARGE SCALE GENOMIC DNA]</scope>
    <source>
        <strain evidence="3 4">CBS 117.55</strain>
    </source>
</reference>
<keyword evidence="4" id="KW-1185">Reference proteome</keyword>
<protein>
    <submittedName>
        <fullName evidence="3">Uncharacterized protein</fullName>
    </submittedName>
</protein>
<name>A0A317VMV4_9EURO</name>
<evidence type="ECO:0000313" key="3">
    <source>
        <dbReference type="EMBL" id="PWY74417.1"/>
    </source>
</evidence>
<dbReference type="Proteomes" id="UP000247233">
    <property type="component" value="Unassembled WGS sequence"/>
</dbReference>
<comment type="caution">
    <text evidence="3">The sequence shown here is derived from an EMBL/GenBank/DDBJ whole genome shotgun (WGS) entry which is preliminary data.</text>
</comment>
<organism evidence="3 4">
    <name type="scientific">Aspergillus heteromorphus CBS 117.55</name>
    <dbReference type="NCBI Taxonomy" id="1448321"/>
    <lineage>
        <taxon>Eukaryota</taxon>
        <taxon>Fungi</taxon>
        <taxon>Dikarya</taxon>
        <taxon>Ascomycota</taxon>
        <taxon>Pezizomycotina</taxon>
        <taxon>Eurotiomycetes</taxon>
        <taxon>Eurotiomycetidae</taxon>
        <taxon>Eurotiales</taxon>
        <taxon>Aspergillaceae</taxon>
        <taxon>Aspergillus</taxon>
        <taxon>Aspergillus subgen. Circumdati</taxon>
    </lineage>
</organism>
<evidence type="ECO:0000313" key="4">
    <source>
        <dbReference type="Proteomes" id="UP000247233"/>
    </source>
</evidence>
<gene>
    <name evidence="3" type="ORF">BO70DRAFT_106257</name>
</gene>
<dbReference type="GeneID" id="37060074"/>
<evidence type="ECO:0000256" key="2">
    <source>
        <dbReference type="SAM" id="Phobius"/>
    </source>
</evidence>
<evidence type="ECO:0000256" key="1">
    <source>
        <dbReference type="SAM" id="MobiDB-lite"/>
    </source>
</evidence>
<proteinExistence type="predicted"/>
<dbReference type="VEuPathDB" id="FungiDB:BO70DRAFT_106257"/>
<keyword evidence="2" id="KW-0472">Membrane</keyword>
<feature type="region of interest" description="Disordered" evidence="1">
    <location>
        <begin position="50"/>
        <end position="74"/>
    </location>
</feature>
<accession>A0A317VMV4</accession>
<dbReference type="EMBL" id="MSFL01000023">
    <property type="protein sequence ID" value="PWY74417.1"/>
    <property type="molecule type" value="Genomic_DNA"/>
</dbReference>
<dbReference type="AlphaFoldDB" id="A0A317VMV4"/>
<keyword evidence="2" id="KW-1133">Transmembrane helix</keyword>
<sequence length="117" mass="13434">MKPSFLPAWLFANPFLLPLLSRFSFLFFFCALIKICLLLVPFFSTSLLRTGARPSASNHGEKSKTRRKTGFGPPRLPTLDAVLRYGGTCPALPCPAWWKWKWKWKWKWNSCRPSAAT</sequence>